<sequence>MMRIQDIAQTRLYEPEKIAEALRSRKPGHIPENGRKMMIIACDHPARGAMGAGGNKMSMANRHELLERCMQALSRPGVDGFLGSADIIEDLTLLGALEGKLVFGSMNRTGLQGASFEIDDRFGCYTAKAIADGNLDGGKTLMRVCFDDNNTPNMLESTARAIDDLAARQKIAMVEPFISEWKDNHIFNNLTPDAVIKSIAIASALGSTSAYTWLKLPCVPQMDRVMEATTLPSLILGGEVPADPEAALNGWAHAMTLPNVFGLVVGRSLLFPPDGDVESAVDKAVELL</sequence>
<evidence type="ECO:0000313" key="2">
    <source>
        <dbReference type="EMBL" id="QRV02222.1"/>
    </source>
</evidence>
<accession>A0ABX7IGY7</accession>
<feature type="domain" description="Cgl0159-like" evidence="1">
    <location>
        <begin position="36"/>
        <end position="285"/>
    </location>
</feature>
<dbReference type="Pfam" id="PF22649">
    <property type="entry name" value="Cgl0159"/>
    <property type="match status" value="1"/>
</dbReference>
<keyword evidence="3" id="KW-1185">Reference proteome</keyword>
<dbReference type="Proteomes" id="UP000602653">
    <property type="component" value="Chromosome"/>
</dbReference>
<dbReference type="InterPro" id="IPR013785">
    <property type="entry name" value="Aldolase_TIM"/>
</dbReference>
<dbReference type="RefSeq" id="WP_204424552.1">
    <property type="nucleotide sequence ID" value="NZ_CP070228.1"/>
</dbReference>
<organism evidence="2 3">
    <name type="scientific">Arcanobacterium phocisimile</name>
    <dbReference type="NCBI Taxonomy" id="1302235"/>
    <lineage>
        <taxon>Bacteria</taxon>
        <taxon>Bacillati</taxon>
        <taxon>Actinomycetota</taxon>
        <taxon>Actinomycetes</taxon>
        <taxon>Actinomycetales</taxon>
        <taxon>Actinomycetaceae</taxon>
        <taxon>Arcanobacterium</taxon>
    </lineage>
</organism>
<name>A0ABX7IGY7_9ACTO</name>
<dbReference type="SUPFAM" id="SSF51569">
    <property type="entry name" value="Aldolase"/>
    <property type="match status" value="1"/>
</dbReference>
<protein>
    <submittedName>
        <fullName evidence="2">Deoxyribose-phosphate aldolase</fullName>
    </submittedName>
</protein>
<proteinExistence type="predicted"/>
<evidence type="ECO:0000313" key="3">
    <source>
        <dbReference type="Proteomes" id="UP000602653"/>
    </source>
</evidence>
<reference evidence="2 3" key="1">
    <citation type="submission" date="2021-02" db="EMBL/GenBank/DDBJ databases">
        <title>Complete Genome Sequence of Arcanobacterium phocisimile strain DSM 26142T from a harbour seal.</title>
        <authorList>
            <person name="Borowiak M."/>
            <person name="Alssahen M."/>
            <person name="Malorny B."/>
            <person name="Laemmler C."/>
            <person name="Siebert U."/>
            <person name="Ploetz M."/>
            <person name="Abdulmawjood A."/>
        </authorList>
    </citation>
    <scope>NUCLEOTIDE SEQUENCE [LARGE SCALE GENOMIC DNA]</scope>
    <source>
        <strain evidence="2 3">DSM 26142</strain>
    </source>
</reference>
<dbReference type="Gene3D" id="3.20.20.70">
    <property type="entry name" value="Aldolase class I"/>
    <property type="match status" value="1"/>
</dbReference>
<gene>
    <name evidence="2" type="ORF">JTE88_00210</name>
</gene>
<evidence type="ECO:0000259" key="1">
    <source>
        <dbReference type="Pfam" id="PF22649"/>
    </source>
</evidence>
<dbReference type="InterPro" id="IPR054574">
    <property type="entry name" value="Cgl0159_dom"/>
</dbReference>
<dbReference type="EMBL" id="CP070228">
    <property type="protein sequence ID" value="QRV02222.1"/>
    <property type="molecule type" value="Genomic_DNA"/>
</dbReference>